<dbReference type="EMBL" id="BTGU01000390">
    <property type="protein sequence ID" value="GMN66993.1"/>
    <property type="molecule type" value="Genomic_DNA"/>
</dbReference>
<evidence type="ECO:0000313" key="3">
    <source>
        <dbReference type="Proteomes" id="UP001187192"/>
    </source>
</evidence>
<organism evidence="2 3">
    <name type="scientific">Ficus carica</name>
    <name type="common">Common fig</name>
    <dbReference type="NCBI Taxonomy" id="3494"/>
    <lineage>
        <taxon>Eukaryota</taxon>
        <taxon>Viridiplantae</taxon>
        <taxon>Streptophyta</taxon>
        <taxon>Embryophyta</taxon>
        <taxon>Tracheophyta</taxon>
        <taxon>Spermatophyta</taxon>
        <taxon>Magnoliopsida</taxon>
        <taxon>eudicotyledons</taxon>
        <taxon>Gunneridae</taxon>
        <taxon>Pentapetalae</taxon>
        <taxon>rosids</taxon>
        <taxon>fabids</taxon>
        <taxon>Rosales</taxon>
        <taxon>Moraceae</taxon>
        <taxon>Ficeae</taxon>
        <taxon>Ficus</taxon>
    </lineage>
</organism>
<dbReference type="Proteomes" id="UP001187192">
    <property type="component" value="Unassembled WGS sequence"/>
</dbReference>
<feature type="domain" description="Retrotransposon gag" evidence="1">
    <location>
        <begin position="263"/>
        <end position="330"/>
    </location>
</feature>
<sequence>MAARHVVLAERKLIVHVYAVDVTAYVGWVVTELVSERVPAFWSHSLPASATVVVPLASRCLVAGARIWWITLGEPAIPRGTWADFCTLIISCYGLFHDEDANMPYRDPDIYRDMYLGRYLKLQALHFLRGGLPPNVRLFILEPMAGMTLEDMMSDIMEAEIIAHTMQVAAMEDDYVVPVDDAGIAEPLFHGGPVMPEDPIPAMPFQKIPPQENPVPPVVPQVQEVHHEIPRNAKVPLPAVGVQVNPPLIREDLLYERFRNVATMSWQDFVTEFRIMYYNREILAAQQDEFNSFRQGSITVMEAIKKFEQLARLCPEHVPNETEMVRRMIKMFRTDIDK</sequence>
<reference evidence="2" key="1">
    <citation type="submission" date="2023-07" db="EMBL/GenBank/DDBJ databases">
        <title>draft genome sequence of fig (Ficus carica).</title>
        <authorList>
            <person name="Takahashi T."/>
            <person name="Nishimura K."/>
        </authorList>
    </citation>
    <scope>NUCLEOTIDE SEQUENCE</scope>
</reference>
<evidence type="ECO:0000313" key="2">
    <source>
        <dbReference type="EMBL" id="GMN66993.1"/>
    </source>
</evidence>
<dbReference type="InterPro" id="IPR005162">
    <property type="entry name" value="Retrotrans_gag_dom"/>
</dbReference>
<name>A0AA88J774_FICCA</name>
<accession>A0AA88J774</accession>
<gene>
    <name evidence="2" type="ORF">TIFTF001_036056</name>
</gene>
<comment type="caution">
    <text evidence="2">The sequence shown here is derived from an EMBL/GenBank/DDBJ whole genome shotgun (WGS) entry which is preliminary data.</text>
</comment>
<dbReference type="Pfam" id="PF03732">
    <property type="entry name" value="Retrotrans_gag"/>
    <property type="match status" value="1"/>
</dbReference>
<proteinExistence type="predicted"/>
<dbReference type="AlphaFoldDB" id="A0AA88J774"/>
<protein>
    <recommendedName>
        <fullName evidence="1">Retrotransposon gag domain-containing protein</fullName>
    </recommendedName>
</protein>
<keyword evidence="3" id="KW-1185">Reference proteome</keyword>
<evidence type="ECO:0000259" key="1">
    <source>
        <dbReference type="Pfam" id="PF03732"/>
    </source>
</evidence>